<evidence type="ECO:0000256" key="3">
    <source>
        <dbReference type="ARBA" id="ARBA00022833"/>
    </source>
</evidence>
<sequence>MMEGGAVGSVICSICYEDLKPAVEHLQAISVCGHVFHELCLQQWFEYCSNKKSSCPVCKQTCTQNQAGRLYFQSVGDHNDIDLFQKTHGAHQCPELQSQVKRLELKVSALTSTLEHQQKSLKDINEELCSCKDLAKKEAALKVEAVQQRQLLQQSLQCKSEDLDRSLATCSRLQERNMALAKELATIKLVTDLDLNEDEALKLASLSCGGNHKDTVDILRKSLVIRNKSYKELMVKCNLLGRGEARSNMKLEKAKERISKLQTRVQQLETAIEIKSNEGMRVLKSSEKSPRMMDTLSPSLLISTSPKKKNLFGTPGEDFYGKQTGALADFLSSVKDTNSSSKGKGSYITIDDNNSIGATDGKEKSGQSRLSSMSQETSCQANEVLLLDSVNYFKKDVCTSAANCSNEVTTVLFDDIAQVQSSLHIRNETSSSAVLPESTSEELFSGGLLGPDGLNRSLGKWCKKGQKMESGSLSIGLQGGTKAVTGRLIAVGADGRGGKVKVLRSLHESLDNMGKSARVKRQKQGTKTSSSLQSRGCLQIEHFFGKSV</sequence>
<keyword evidence="9" id="KW-1185">Reference proteome</keyword>
<dbReference type="InterPro" id="IPR001841">
    <property type="entry name" value="Znf_RING"/>
</dbReference>
<evidence type="ECO:0000313" key="8">
    <source>
        <dbReference type="EnsemblPlants" id="Kaladp0001s0116.1.v1.1"/>
    </source>
</evidence>
<dbReference type="Pfam" id="PF13639">
    <property type="entry name" value="zf-RING_2"/>
    <property type="match status" value="1"/>
</dbReference>
<feature type="domain" description="RING-type" evidence="7">
    <location>
        <begin position="12"/>
        <end position="59"/>
    </location>
</feature>
<dbReference type="Gene3D" id="3.30.40.10">
    <property type="entry name" value="Zinc/RING finger domain, C3HC4 (zinc finger)"/>
    <property type="match status" value="1"/>
</dbReference>
<dbReference type="Gramene" id="Kaladp0001s0116.1.v1.1">
    <property type="protein sequence ID" value="Kaladp0001s0116.1.v1.1"/>
    <property type="gene ID" value="Kaladp0001s0116.v1.1"/>
</dbReference>
<organism evidence="8 9">
    <name type="scientific">Kalanchoe fedtschenkoi</name>
    <name type="common">Lavender scallops</name>
    <name type="synonym">South American air plant</name>
    <dbReference type="NCBI Taxonomy" id="63787"/>
    <lineage>
        <taxon>Eukaryota</taxon>
        <taxon>Viridiplantae</taxon>
        <taxon>Streptophyta</taxon>
        <taxon>Embryophyta</taxon>
        <taxon>Tracheophyta</taxon>
        <taxon>Spermatophyta</taxon>
        <taxon>Magnoliopsida</taxon>
        <taxon>eudicotyledons</taxon>
        <taxon>Gunneridae</taxon>
        <taxon>Pentapetalae</taxon>
        <taxon>Saxifragales</taxon>
        <taxon>Crassulaceae</taxon>
        <taxon>Kalanchoe</taxon>
    </lineage>
</organism>
<dbReference type="Proteomes" id="UP000594263">
    <property type="component" value="Unplaced"/>
</dbReference>
<dbReference type="SUPFAM" id="SSF57850">
    <property type="entry name" value="RING/U-box"/>
    <property type="match status" value="1"/>
</dbReference>
<dbReference type="PROSITE" id="PS50089">
    <property type="entry name" value="ZF_RING_2"/>
    <property type="match status" value="1"/>
</dbReference>
<reference evidence="8" key="1">
    <citation type="submission" date="2021-01" db="UniProtKB">
        <authorList>
            <consortium name="EnsemblPlants"/>
        </authorList>
    </citation>
    <scope>IDENTIFICATION</scope>
</reference>
<dbReference type="OMA" id="EHFFGKA"/>
<accession>A0A7N0R895</accession>
<protein>
    <recommendedName>
        <fullName evidence="7">RING-type domain-containing protein</fullName>
    </recommendedName>
</protein>
<feature type="region of interest" description="Disordered" evidence="6">
    <location>
        <begin position="335"/>
        <end position="374"/>
    </location>
</feature>
<keyword evidence="3" id="KW-0862">Zinc</keyword>
<feature type="coiled-coil region" evidence="5">
    <location>
        <begin position="244"/>
        <end position="278"/>
    </location>
</feature>
<evidence type="ECO:0000256" key="4">
    <source>
        <dbReference type="PROSITE-ProRule" id="PRU00175"/>
    </source>
</evidence>
<feature type="coiled-coil region" evidence="5">
    <location>
        <begin position="100"/>
        <end position="127"/>
    </location>
</feature>
<evidence type="ECO:0000256" key="6">
    <source>
        <dbReference type="SAM" id="MobiDB-lite"/>
    </source>
</evidence>
<dbReference type="SMART" id="SM00184">
    <property type="entry name" value="RING"/>
    <property type="match status" value="1"/>
</dbReference>
<dbReference type="InterPro" id="IPR011016">
    <property type="entry name" value="Znf_RING-CH"/>
</dbReference>
<keyword evidence="5" id="KW-0175">Coiled coil</keyword>
<dbReference type="EnsemblPlants" id="Kaladp0001s0116.1.v1.1">
    <property type="protein sequence ID" value="Kaladp0001s0116.1.v1.1"/>
    <property type="gene ID" value="Kaladp0001s0116.v1.1"/>
</dbReference>
<evidence type="ECO:0000313" key="9">
    <source>
        <dbReference type="Proteomes" id="UP000594263"/>
    </source>
</evidence>
<dbReference type="GO" id="GO:0008270">
    <property type="term" value="F:zinc ion binding"/>
    <property type="evidence" value="ECO:0007669"/>
    <property type="project" value="UniProtKB-KW"/>
</dbReference>
<evidence type="ECO:0000259" key="7">
    <source>
        <dbReference type="PROSITE" id="PS50089"/>
    </source>
</evidence>
<feature type="region of interest" description="Disordered" evidence="6">
    <location>
        <begin position="513"/>
        <end position="532"/>
    </location>
</feature>
<name>A0A7N0R895_KALFE</name>
<keyword evidence="2 4" id="KW-0863">Zinc-finger</keyword>
<dbReference type="CDD" id="cd16448">
    <property type="entry name" value="RING-H2"/>
    <property type="match status" value="1"/>
</dbReference>
<dbReference type="PANTHER" id="PTHR47344">
    <property type="entry name" value="RING ZINC FINGER PROTEIN-RELATED"/>
    <property type="match status" value="1"/>
</dbReference>
<evidence type="ECO:0000256" key="1">
    <source>
        <dbReference type="ARBA" id="ARBA00022723"/>
    </source>
</evidence>
<dbReference type="SMART" id="SM00744">
    <property type="entry name" value="RINGv"/>
    <property type="match status" value="1"/>
</dbReference>
<dbReference type="InterPro" id="IPR013083">
    <property type="entry name" value="Znf_RING/FYVE/PHD"/>
</dbReference>
<proteinExistence type="predicted"/>
<dbReference type="PANTHER" id="PTHR47344:SF1">
    <property type="entry name" value="RING ZINC FINGER PROTEIN-RELATED"/>
    <property type="match status" value="1"/>
</dbReference>
<evidence type="ECO:0000256" key="2">
    <source>
        <dbReference type="ARBA" id="ARBA00022771"/>
    </source>
</evidence>
<keyword evidence="1" id="KW-0479">Metal-binding</keyword>
<dbReference type="AlphaFoldDB" id="A0A7N0R895"/>
<evidence type="ECO:0000256" key="5">
    <source>
        <dbReference type="SAM" id="Coils"/>
    </source>
</evidence>